<dbReference type="PANTHER" id="PTHR47965">
    <property type="entry name" value="ASPARTYL PROTEASE-RELATED"/>
    <property type="match status" value="1"/>
</dbReference>
<dbReference type="PANTHER" id="PTHR47965:SF67">
    <property type="entry name" value="BASIC 7S GLOBULIN 2-LIKE"/>
    <property type="match status" value="1"/>
</dbReference>
<dbReference type="SUPFAM" id="SSF50630">
    <property type="entry name" value="Acid proteases"/>
    <property type="match status" value="1"/>
</dbReference>
<dbReference type="Pfam" id="PF14541">
    <property type="entry name" value="TAXi_C"/>
    <property type="match status" value="1"/>
</dbReference>
<feature type="domain" description="Peptidase A1" evidence="6">
    <location>
        <begin position="37"/>
        <end position="426"/>
    </location>
</feature>
<comment type="subcellular location">
    <subcellularLocation>
        <location evidence="1">Secreted</location>
        <location evidence="1">Extracellular space</location>
    </subcellularLocation>
</comment>
<keyword evidence="3" id="KW-0964">Secreted</keyword>
<dbReference type="Pfam" id="PF14543">
    <property type="entry name" value="TAXi_N"/>
    <property type="match status" value="1"/>
</dbReference>
<evidence type="ECO:0000313" key="7">
    <source>
        <dbReference type="EMBL" id="GFP97836.1"/>
    </source>
</evidence>
<dbReference type="FunFam" id="2.40.70.10:FF:000041">
    <property type="entry name" value="Basic 7S globulin"/>
    <property type="match status" value="1"/>
</dbReference>
<sequence>MASLSLPAFIIFAFSLFHSSEQTLFSPITKDNYTNFYTLSIYLKTPLQPSKLHLDLGSYLPWYDCSRHYKSSSYKPVDGYSAFCVDDITPRVISNCFNPPGPGCTNNSCGFMPQNPVTQKLGSGDIIKDKFALFETGKPGPGPVSELVFSCTASSSRIYRGLARGSTGVAALGRFKHSIPAQLSRGFSSPPVFAVCLPGSSTAPGVAVFNSPGPYYFSPTRIDISKSLTHTQLILGPVGADTEIYWYYKSPEYYLGLTSLRVNRRVVRLNQTLLAVEDNGRGGTKLSTSTRYTLLQTSIYNALVDTFVKESAALNLTTTIPVEPFSVSPFSVCFEVDKMPTTRLGPAVPTIDLVLDNNNNNNNEKIFWRIYGSNSMVRIQNNGFDGWCLGFIDGGLNPKTSIVIGGHQLEDNLLQFDLERQRLGFTSSLLAYNTKCANFDFKSH</sequence>
<evidence type="ECO:0000256" key="1">
    <source>
        <dbReference type="ARBA" id="ARBA00004239"/>
    </source>
</evidence>
<name>A0A830CF59_9LAMI</name>
<dbReference type="GO" id="GO:0005576">
    <property type="term" value="C:extracellular region"/>
    <property type="evidence" value="ECO:0007669"/>
    <property type="project" value="UniProtKB-SubCell"/>
</dbReference>
<evidence type="ECO:0000256" key="5">
    <source>
        <dbReference type="SAM" id="SignalP"/>
    </source>
</evidence>
<dbReference type="InterPro" id="IPR032799">
    <property type="entry name" value="TAXi_C"/>
</dbReference>
<evidence type="ECO:0000256" key="4">
    <source>
        <dbReference type="ARBA" id="ARBA00022729"/>
    </source>
</evidence>
<dbReference type="OrthoDB" id="1904546at2759"/>
<protein>
    <submittedName>
        <fullName evidence="7">Basic 7s globulin 2</fullName>
    </submittedName>
</protein>
<dbReference type="Proteomes" id="UP000653305">
    <property type="component" value="Unassembled WGS sequence"/>
</dbReference>
<evidence type="ECO:0000256" key="2">
    <source>
        <dbReference type="ARBA" id="ARBA00007447"/>
    </source>
</evidence>
<comment type="caution">
    <text evidence="7">The sequence shown here is derived from an EMBL/GenBank/DDBJ whole genome shotgun (WGS) entry which is preliminary data.</text>
</comment>
<reference evidence="7" key="1">
    <citation type="submission" date="2020-07" db="EMBL/GenBank/DDBJ databases">
        <title>Ethylene signaling mediates host invasion by parasitic plants.</title>
        <authorList>
            <person name="Yoshida S."/>
        </authorList>
    </citation>
    <scope>NUCLEOTIDE SEQUENCE</scope>
    <source>
        <strain evidence="7">Okayama</strain>
    </source>
</reference>
<feature type="chain" id="PRO_5032785744" evidence="5">
    <location>
        <begin position="23"/>
        <end position="444"/>
    </location>
</feature>
<organism evidence="7 8">
    <name type="scientific">Phtheirospermum japonicum</name>
    <dbReference type="NCBI Taxonomy" id="374723"/>
    <lineage>
        <taxon>Eukaryota</taxon>
        <taxon>Viridiplantae</taxon>
        <taxon>Streptophyta</taxon>
        <taxon>Embryophyta</taxon>
        <taxon>Tracheophyta</taxon>
        <taxon>Spermatophyta</taxon>
        <taxon>Magnoliopsida</taxon>
        <taxon>eudicotyledons</taxon>
        <taxon>Gunneridae</taxon>
        <taxon>Pentapetalae</taxon>
        <taxon>asterids</taxon>
        <taxon>lamiids</taxon>
        <taxon>Lamiales</taxon>
        <taxon>Orobanchaceae</taxon>
        <taxon>Orobanchaceae incertae sedis</taxon>
        <taxon>Phtheirospermum</taxon>
    </lineage>
</organism>
<keyword evidence="8" id="KW-1185">Reference proteome</keyword>
<dbReference type="GO" id="GO:0004190">
    <property type="term" value="F:aspartic-type endopeptidase activity"/>
    <property type="evidence" value="ECO:0007669"/>
    <property type="project" value="InterPro"/>
</dbReference>
<accession>A0A830CF59</accession>
<dbReference type="InterPro" id="IPR001461">
    <property type="entry name" value="Aspartic_peptidase_A1"/>
</dbReference>
<dbReference type="EMBL" id="BMAC01000504">
    <property type="protein sequence ID" value="GFP97836.1"/>
    <property type="molecule type" value="Genomic_DNA"/>
</dbReference>
<dbReference type="InterPro" id="IPR032861">
    <property type="entry name" value="TAXi_N"/>
</dbReference>
<dbReference type="InterPro" id="IPR021109">
    <property type="entry name" value="Peptidase_aspartic_dom_sf"/>
</dbReference>
<feature type="signal peptide" evidence="5">
    <location>
        <begin position="1"/>
        <end position="22"/>
    </location>
</feature>
<comment type="similarity">
    <text evidence="2">Belongs to the peptidase A1 family.</text>
</comment>
<dbReference type="AlphaFoldDB" id="A0A830CF59"/>
<gene>
    <name evidence="7" type="ORF">PHJA_001927700</name>
</gene>
<dbReference type="InterPro" id="IPR033121">
    <property type="entry name" value="PEPTIDASE_A1"/>
</dbReference>
<evidence type="ECO:0000256" key="3">
    <source>
        <dbReference type="ARBA" id="ARBA00022525"/>
    </source>
</evidence>
<evidence type="ECO:0000313" key="8">
    <source>
        <dbReference type="Proteomes" id="UP000653305"/>
    </source>
</evidence>
<dbReference type="Gene3D" id="2.40.70.10">
    <property type="entry name" value="Acid Proteases"/>
    <property type="match status" value="2"/>
</dbReference>
<keyword evidence="4 5" id="KW-0732">Signal</keyword>
<proteinExistence type="inferred from homology"/>
<dbReference type="PROSITE" id="PS51767">
    <property type="entry name" value="PEPTIDASE_A1"/>
    <property type="match status" value="1"/>
</dbReference>
<dbReference type="GO" id="GO:0006508">
    <property type="term" value="P:proteolysis"/>
    <property type="evidence" value="ECO:0007669"/>
    <property type="project" value="InterPro"/>
</dbReference>
<evidence type="ECO:0000259" key="6">
    <source>
        <dbReference type="PROSITE" id="PS51767"/>
    </source>
</evidence>